<accession>A0A6A6MKY1</accession>
<evidence type="ECO:0000313" key="3">
    <source>
        <dbReference type="Proteomes" id="UP000467840"/>
    </source>
</evidence>
<sequence>MGGSNKGIILNPPKTNNLYAKLDPFKYYRCNEERHRSNECSKRKAINIIEKCDDDDGEIYLEPDREDEEKDCEQDESVRLMRKSMFIQKIEDKSLKDFVEQRDHLEFEFNTFTMLFAVVNDEEFKKSILGKEEHQAMEFLEVLNSKKRKLRELRDQLSEKETSGKLPVEEEESSDKTKSFDEGNDDAKR</sequence>
<name>A0A6A6MKY1_HEVBR</name>
<feature type="region of interest" description="Disordered" evidence="1">
    <location>
        <begin position="154"/>
        <end position="189"/>
    </location>
</feature>
<dbReference type="EMBL" id="JAAGAX010000005">
    <property type="protein sequence ID" value="KAF2313944.1"/>
    <property type="molecule type" value="Genomic_DNA"/>
</dbReference>
<feature type="compositionally biased region" description="Basic and acidic residues" evidence="1">
    <location>
        <begin position="174"/>
        <end position="189"/>
    </location>
</feature>
<organism evidence="2 3">
    <name type="scientific">Hevea brasiliensis</name>
    <name type="common">Para rubber tree</name>
    <name type="synonym">Siphonia brasiliensis</name>
    <dbReference type="NCBI Taxonomy" id="3981"/>
    <lineage>
        <taxon>Eukaryota</taxon>
        <taxon>Viridiplantae</taxon>
        <taxon>Streptophyta</taxon>
        <taxon>Embryophyta</taxon>
        <taxon>Tracheophyta</taxon>
        <taxon>Spermatophyta</taxon>
        <taxon>Magnoliopsida</taxon>
        <taxon>eudicotyledons</taxon>
        <taxon>Gunneridae</taxon>
        <taxon>Pentapetalae</taxon>
        <taxon>rosids</taxon>
        <taxon>fabids</taxon>
        <taxon>Malpighiales</taxon>
        <taxon>Euphorbiaceae</taxon>
        <taxon>Crotonoideae</taxon>
        <taxon>Micrandreae</taxon>
        <taxon>Hevea</taxon>
    </lineage>
</organism>
<comment type="caution">
    <text evidence="2">The sequence shown here is derived from an EMBL/GenBank/DDBJ whole genome shotgun (WGS) entry which is preliminary data.</text>
</comment>
<feature type="compositionally biased region" description="Basic and acidic residues" evidence="1">
    <location>
        <begin position="154"/>
        <end position="163"/>
    </location>
</feature>
<keyword evidence="3" id="KW-1185">Reference proteome</keyword>
<dbReference type="Proteomes" id="UP000467840">
    <property type="component" value="Chromosome 15"/>
</dbReference>
<proteinExistence type="predicted"/>
<evidence type="ECO:0000256" key="1">
    <source>
        <dbReference type="SAM" id="MobiDB-lite"/>
    </source>
</evidence>
<protein>
    <submittedName>
        <fullName evidence="2">Uncharacterized protein</fullName>
    </submittedName>
</protein>
<dbReference type="AlphaFoldDB" id="A0A6A6MKY1"/>
<evidence type="ECO:0000313" key="2">
    <source>
        <dbReference type="EMBL" id="KAF2313944.1"/>
    </source>
</evidence>
<gene>
    <name evidence="2" type="ORF">GH714_020765</name>
</gene>
<reference evidence="2 3" key="1">
    <citation type="journal article" date="2020" name="Mol. Plant">
        <title>The Chromosome-Based Rubber Tree Genome Provides New Insights into Spurge Genome Evolution and Rubber Biosynthesis.</title>
        <authorList>
            <person name="Liu J."/>
            <person name="Shi C."/>
            <person name="Shi C.C."/>
            <person name="Li W."/>
            <person name="Zhang Q.J."/>
            <person name="Zhang Y."/>
            <person name="Li K."/>
            <person name="Lu H.F."/>
            <person name="Shi C."/>
            <person name="Zhu S.T."/>
            <person name="Xiao Z.Y."/>
            <person name="Nan H."/>
            <person name="Yue Y."/>
            <person name="Zhu X.G."/>
            <person name="Wu Y."/>
            <person name="Hong X.N."/>
            <person name="Fan G.Y."/>
            <person name="Tong Y."/>
            <person name="Zhang D."/>
            <person name="Mao C.L."/>
            <person name="Liu Y.L."/>
            <person name="Hao S.J."/>
            <person name="Liu W.Q."/>
            <person name="Lv M.Q."/>
            <person name="Zhang H.B."/>
            <person name="Liu Y."/>
            <person name="Hu-Tang G.R."/>
            <person name="Wang J.P."/>
            <person name="Wang J.H."/>
            <person name="Sun Y.H."/>
            <person name="Ni S.B."/>
            <person name="Chen W.B."/>
            <person name="Zhang X.C."/>
            <person name="Jiao Y.N."/>
            <person name="Eichler E.E."/>
            <person name="Li G.H."/>
            <person name="Liu X."/>
            <person name="Gao L.Z."/>
        </authorList>
    </citation>
    <scope>NUCLEOTIDE SEQUENCE [LARGE SCALE GENOMIC DNA]</scope>
    <source>
        <strain evidence="3">cv. GT1</strain>
        <tissue evidence="2">Leaf</tissue>
    </source>
</reference>
<dbReference type="SUPFAM" id="SSF58022">
    <property type="entry name" value="XRCC4, C-terminal oligomerization domain"/>
    <property type="match status" value="1"/>
</dbReference>